<evidence type="ECO:0000313" key="1">
    <source>
        <dbReference type="EMBL" id="MFC3890645.1"/>
    </source>
</evidence>
<dbReference type="Proteomes" id="UP001595690">
    <property type="component" value="Unassembled WGS sequence"/>
</dbReference>
<dbReference type="EMBL" id="JBHRZI010000005">
    <property type="protein sequence ID" value="MFC3890645.1"/>
    <property type="molecule type" value="Genomic_DNA"/>
</dbReference>
<dbReference type="RefSeq" id="WP_382368860.1">
    <property type="nucleotide sequence ID" value="NZ_JBHRZI010000005.1"/>
</dbReference>
<proteinExistence type="predicted"/>
<accession>A0ABV8BLB4</accession>
<evidence type="ECO:0000313" key="2">
    <source>
        <dbReference type="Proteomes" id="UP001595690"/>
    </source>
</evidence>
<reference evidence="2" key="1">
    <citation type="journal article" date="2019" name="Int. J. Syst. Evol. Microbiol.">
        <title>The Global Catalogue of Microorganisms (GCM) 10K type strain sequencing project: providing services to taxonomists for standard genome sequencing and annotation.</title>
        <authorList>
            <consortium name="The Broad Institute Genomics Platform"/>
            <consortium name="The Broad Institute Genome Sequencing Center for Infectious Disease"/>
            <person name="Wu L."/>
            <person name="Ma J."/>
        </authorList>
    </citation>
    <scope>NUCLEOTIDE SEQUENCE [LARGE SCALE GENOMIC DNA]</scope>
    <source>
        <strain evidence="2">CGMCC 4.7405</strain>
    </source>
</reference>
<sequence>MRIDHDGPCGGHDLEDVYLTHMRAARDNSFAATVRQMFTERRAADLRTACWAAAQLAEQHSHGSDVQALAWARRCCHAYAEYRAAVVPAWVRAMAALTGVALPIDDVARENEDPLHVAVQRVRWQWAELRELSFG</sequence>
<keyword evidence="2" id="KW-1185">Reference proteome</keyword>
<name>A0ABV8BLB4_9PSEU</name>
<organism evidence="1 2">
    <name type="scientific">Lentzea rhizosphaerae</name>
    <dbReference type="NCBI Taxonomy" id="2041025"/>
    <lineage>
        <taxon>Bacteria</taxon>
        <taxon>Bacillati</taxon>
        <taxon>Actinomycetota</taxon>
        <taxon>Actinomycetes</taxon>
        <taxon>Pseudonocardiales</taxon>
        <taxon>Pseudonocardiaceae</taxon>
        <taxon>Lentzea</taxon>
    </lineage>
</organism>
<gene>
    <name evidence="1" type="ORF">ACFOWZ_04110</name>
</gene>
<protein>
    <submittedName>
        <fullName evidence="1">Uncharacterized protein</fullName>
    </submittedName>
</protein>
<comment type="caution">
    <text evidence="1">The sequence shown here is derived from an EMBL/GenBank/DDBJ whole genome shotgun (WGS) entry which is preliminary data.</text>
</comment>